<dbReference type="Gramene" id="Kaladp0091s0002.1.v1.1">
    <property type="protein sequence ID" value="Kaladp0091s0002.1.v1.1.CDS.1"/>
    <property type="gene ID" value="Kaladp0091s0002.v1.1"/>
</dbReference>
<keyword evidence="1" id="KW-0677">Repeat</keyword>
<dbReference type="InterPro" id="IPR032675">
    <property type="entry name" value="LRR_dom_sf"/>
</dbReference>
<organism evidence="8 9">
    <name type="scientific">Kalanchoe fedtschenkoi</name>
    <name type="common">Lavender scallops</name>
    <name type="synonym">South American air plant</name>
    <dbReference type="NCBI Taxonomy" id="63787"/>
    <lineage>
        <taxon>Eukaryota</taxon>
        <taxon>Viridiplantae</taxon>
        <taxon>Streptophyta</taxon>
        <taxon>Embryophyta</taxon>
        <taxon>Tracheophyta</taxon>
        <taxon>Spermatophyta</taxon>
        <taxon>Magnoliopsida</taxon>
        <taxon>eudicotyledons</taxon>
        <taxon>Gunneridae</taxon>
        <taxon>Pentapetalae</taxon>
        <taxon>Saxifragales</taxon>
        <taxon>Crassulaceae</taxon>
        <taxon>Kalanchoe</taxon>
    </lineage>
</organism>
<dbReference type="InterPro" id="IPR044974">
    <property type="entry name" value="Disease_R_plants"/>
</dbReference>
<dbReference type="OMA" id="ISHEEEF"/>
<dbReference type="InterPro" id="IPR036388">
    <property type="entry name" value="WH-like_DNA-bd_sf"/>
</dbReference>
<evidence type="ECO:0000259" key="4">
    <source>
        <dbReference type="Pfam" id="PF00931"/>
    </source>
</evidence>
<dbReference type="InterPro" id="IPR055414">
    <property type="entry name" value="LRR_R13L4/SHOC2-like"/>
</dbReference>
<dbReference type="InterPro" id="IPR041118">
    <property type="entry name" value="Rx_N"/>
</dbReference>
<dbReference type="EnsemblPlants" id="Kaladp0091s0002.1.v1.1">
    <property type="protein sequence ID" value="Kaladp0091s0002.1.v1.1.CDS.1"/>
    <property type="gene ID" value="Kaladp0091s0002.v1.1"/>
</dbReference>
<dbReference type="InterPro" id="IPR058922">
    <property type="entry name" value="WHD_DRP"/>
</dbReference>
<evidence type="ECO:0000256" key="3">
    <source>
        <dbReference type="ARBA" id="ARBA00022821"/>
    </source>
</evidence>
<dbReference type="Gene3D" id="1.10.10.10">
    <property type="entry name" value="Winged helix-like DNA-binding domain superfamily/Winged helix DNA-binding domain"/>
    <property type="match status" value="1"/>
</dbReference>
<dbReference type="PANTHER" id="PTHR23155">
    <property type="entry name" value="DISEASE RESISTANCE PROTEIN RP"/>
    <property type="match status" value="1"/>
</dbReference>
<dbReference type="Gene3D" id="3.80.10.10">
    <property type="entry name" value="Ribonuclease Inhibitor"/>
    <property type="match status" value="1"/>
</dbReference>
<dbReference type="Pfam" id="PF18052">
    <property type="entry name" value="Rx_N"/>
    <property type="match status" value="1"/>
</dbReference>
<dbReference type="Pfam" id="PF23598">
    <property type="entry name" value="LRR_14"/>
    <property type="match status" value="1"/>
</dbReference>
<evidence type="ECO:0000259" key="6">
    <source>
        <dbReference type="Pfam" id="PF23559"/>
    </source>
</evidence>
<feature type="domain" description="Disease resistance N-terminal" evidence="5">
    <location>
        <begin position="8"/>
        <end position="95"/>
    </location>
</feature>
<dbReference type="GO" id="GO:0098542">
    <property type="term" value="P:defense response to other organism"/>
    <property type="evidence" value="ECO:0007669"/>
    <property type="project" value="TreeGrafter"/>
</dbReference>
<dbReference type="AlphaFoldDB" id="A0A7N0UWH7"/>
<dbReference type="Pfam" id="PF23559">
    <property type="entry name" value="WHD_DRP"/>
    <property type="match status" value="1"/>
</dbReference>
<keyword evidence="9" id="KW-1185">Reference proteome</keyword>
<evidence type="ECO:0000259" key="5">
    <source>
        <dbReference type="Pfam" id="PF18052"/>
    </source>
</evidence>
<evidence type="ECO:0000259" key="7">
    <source>
        <dbReference type="Pfam" id="PF23598"/>
    </source>
</evidence>
<protein>
    <submittedName>
        <fullName evidence="8">Uncharacterized protein</fullName>
    </submittedName>
</protein>
<dbReference type="SUPFAM" id="SSF52540">
    <property type="entry name" value="P-loop containing nucleoside triphosphate hydrolases"/>
    <property type="match status" value="1"/>
</dbReference>
<feature type="domain" description="Disease resistance protein winged helix" evidence="6">
    <location>
        <begin position="429"/>
        <end position="500"/>
    </location>
</feature>
<keyword evidence="2" id="KW-0547">Nucleotide-binding</keyword>
<dbReference type="PANTHER" id="PTHR23155:SF1205">
    <property type="entry name" value="DISEASE RESISTANCE PROTEIN RPM1"/>
    <property type="match status" value="1"/>
</dbReference>
<dbReference type="CDD" id="cd14798">
    <property type="entry name" value="RX-CC_like"/>
    <property type="match status" value="1"/>
</dbReference>
<feature type="domain" description="Disease resistance R13L4/SHOC-2-like LRR" evidence="7">
    <location>
        <begin position="563"/>
        <end position="866"/>
    </location>
</feature>
<dbReference type="FunFam" id="1.10.10.10:FF:000322">
    <property type="entry name" value="Probable disease resistance protein At1g63360"/>
    <property type="match status" value="1"/>
</dbReference>
<dbReference type="PRINTS" id="PR00364">
    <property type="entry name" value="DISEASERSIST"/>
</dbReference>
<dbReference type="Gene3D" id="1.10.8.430">
    <property type="entry name" value="Helical domain of apoptotic protease-activating factors"/>
    <property type="match status" value="1"/>
</dbReference>
<feature type="domain" description="NB-ARC" evidence="4">
    <location>
        <begin position="172"/>
        <end position="354"/>
    </location>
</feature>
<dbReference type="SUPFAM" id="SSF52058">
    <property type="entry name" value="L domain-like"/>
    <property type="match status" value="1"/>
</dbReference>
<reference evidence="8" key="1">
    <citation type="submission" date="2021-01" db="UniProtKB">
        <authorList>
            <consortium name="EnsemblPlants"/>
        </authorList>
    </citation>
    <scope>IDENTIFICATION</scope>
</reference>
<evidence type="ECO:0000256" key="1">
    <source>
        <dbReference type="ARBA" id="ARBA00022737"/>
    </source>
</evidence>
<name>A0A7N0UWH7_KALFE</name>
<sequence length="925" mass="105526">MSEVATLTTILVRLASLAQQELQLHETVRQDVARVTRELEQIRAFLRRESNNNAASENNPQHQVWVDQVRKAAFESEDILDEYTLNFTPHHQGCSCSCFNLKARHNIASKIRRIISLFEQVSQSNQRYRSFVPENVGQRPRPILEDAYFVDEADLVGMKKRKDESSQLILNGNSGLEVVSIVGMGGIGKTTLVKKLFDDAQVKKRFQCHAWIIVTQTYNLVDILIGLIYQLHRERLEPVEDDEGILNRYALKEEVYRSVQSMTPLELTEEIHRLLREKSYLIVVDDLWSMAAWDELKLAFPKTDGRQSRLVITTRNAEVALHASTSRHHIYNLERLSEADSRTLFCRKVFARDDCPQDSLAVSRSILKKCDGLPLAIAAISGLLKNKDISSEWEAIDNNIGRESTENILQLSYDDLPDHLRPCYLYLSIFPEYYQIQRKVLVRLWIAEGFIRPSGGGRTLEQVAESYLKELSNRSMIQVTLTTAEGRLKTCQIHGLFRAMIRKKSTDQNFTSVVMNSETGLENPRRISVQNSLPNIQQQQGFGRIRSLLLFGLEEPLTRATMPGLFNGDFKLLTVLDLQGAKLDSFPPKIANLFNLRYLSMRQTEVESIPGTIGRLRKLETLDLKHTRVSSLPTEIRTLERLRHLIVYNYYSGNGFKAPEGIGCLAYLQGICDVDAEQTDNRVLRGLGTLTQLLRLGVDGVNQDNQGVILGSIQKMTQLRTMMLKASEDKKMALGDWDIQRSLRRLYMVGRLESLPCGREQSPRNLVKIELINSQLENDPLVTLEQLPNLVHIEMDNAYQGTELRFKSDRFQKLKTLRLYRFDSLSSLWIEDAAMPDLDELLIRGCASLNTVPGGIERLHKLRKLCFYDMSQELRAAIEPPPNAGTEYFKVADIPALTFVSLIDGTWWEETLTIDKKLNARLNGD</sequence>
<proteinExistence type="predicted"/>
<dbReference type="InterPro" id="IPR042197">
    <property type="entry name" value="Apaf_helical"/>
</dbReference>
<accession>A0A7N0UWH7</accession>
<dbReference type="GO" id="GO:0043531">
    <property type="term" value="F:ADP binding"/>
    <property type="evidence" value="ECO:0007669"/>
    <property type="project" value="InterPro"/>
</dbReference>
<dbReference type="Pfam" id="PF00931">
    <property type="entry name" value="NB-ARC"/>
    <property type="match status" value="1"/>
</dbReference>
<dbReference type="FunFam" id="3.40.50.300:FF:001091">
    <property type="entry name" value="Probable disease resistance protein At1g61300"/>
    <property type="match status" value="1"/>
</dbReference>
<evidence type="ECO:0000313" key="9">
    <source>
        <dbReference type="Proteomes" id="UP000594263"/>
    </source>
</evidence>
<dbReference type="Gene3D" id="3.40.50.300">
    <property type="entry name" value="P-loop containing nucleotide triphosphate hydrolases"/>
    <property type="match status" value="1"/>
</dbReference>
<dbReference type="InterPro" id="IPR027417">
    <property type="entry name" value="P-loop_NTPase"/>
</dbReference>
<dbReference type="Proteomes" id="UP000594263">
    <property type="component" value="Unplaced"/>
</dbReference>
<dbReference type="Gene3D" id="1.20.5.4130">
    <property type="match status" value="1"/>
</dbReference>
<dbReference type="InterPro" id="IPR002182">
    <property type="entry name" value="NB-ARC"/>
</dbReference>
<evidence type="ECO:0000313" key="8">
    <source>
        <dbReference type="EnsemblPlants" id="Kaladp0091s0002.1.v1.1.CDS.1"/>
    </source>
</evidence>
<evidence type="ECO:0000256" key="2">
    <source>
        <dbReference type="ARBA" id="ARBA00022741"/>
    </source>
</evidence>
<dbReference type="InterPro" id="IPR038005">
    <property type="entry name" value="RX-like_CC"/>
</dbReference>
<keyword evidence="3" id="KW-0611">Plant defense</keyword>